<dbReference type="AlphaFoldDB" id="A0AAD8II80"/>
<dbReference type="PANTHER" id="PTHR21596:SF3">
    <property type="entry name" value="FACTOR OF DNA METHYLATION 1-RELATED"/>
    <property type="match status" value="1"/>
</dbReference>
<organism evidence="2 3">
    <name type="scientific">Heracleum sosnowskyi</name>
    <dbReference type="NCBI Taxonomy" id="360622"/>
    <lineage>
        <taxon>Eukaryota</taxon>
        <taxon>Viridiplantae</taxon>
        <taxon>Streptophyta</taxon>
        <taxon>Embryophyta</taxon>
        <taxon>Tracheophyta</taxon>
        <taxon>Spermatophyta</taxon>
        <taxon>Magnoliopsida</taxon>
        <taxon>eudicotyledons</taxon>
        <taxon>Gunneridae</taxon>
        <taxon>Pentapetalae</taxon>
        <taxon>asterids</taxon>
        <taxon>campanulids</taxon>
        <taxon>Apiales</taxon>
        <taxon>Apiaceae</taxon>
        <taxon>Apioideae</taxon>
        <taxon>apioid superclade</taxon>
        <taxon>Tordylieae</taxon>
        <taxon>Tordyliinae</taxon>
        <taxon>Heracleum</taxon>
    </lineage>
</organism>
<evidence type="ECO:0000313" key="3">
    <source>
        <dbReference type="Proteomes" id="UP001237642"/>
    </source>
</evidence>
<dbReference type="InterPro" id="IPR045177">
    <property type="entry name" value="FDM1-5/IDN2"/>
</dbReference>
<comment type="caution">
    <text evidence="2">The sequence shown here is derived from an EMBL/GenBank/DDBJ whole genome shotgun (WGS) entry which is preliminary data.</text>
</comment>
<dbReference type="InterPro" id="IPR005379">
    <property type="entry name" value="FDM1-5/IDN2_XH"/>
</dbReference>
<protein>
    <recommendedName>
        <fullName evidence="1">Factor of DNA methylation 1-5/IDN2 domain-containing protein</fullName>
    </recommendedName>
</protein>
<feature type="domain" description="Factor of DNA methylation 1-5/IDN2" evidence="1">
    <location>
        <begin position="21"/>
        <end position="94"/>
    </location>
</feature>
<dbReference type="PANTHER" id="PTHR21596">
    <property type="entry name" value="RIBONUCLEASE P SUBUNIT P38"/>
    <property type="match status" value="1"/>
</dbReference>
<dbReference type="Pfam" id="PF03469">
    <property type="entry name" value="XH"/>
    <property type="match status" value="1"/>
</dbReference>
<evidence type="ECO:0000313" key="2">
    <source>
        <dbReference type="EMBL" id="KAK1386257.1"/>
    </source>
</evidence>
<dbReference type="EMBL" id="JAUIZM010000005">
    <property type="protein sequence ID" value="KAK1386257.1"/>
    <property type="molecule type" value="Genomic_DNA"/>
</dbReference>
<dbReference type="Proteomes" id="UP001237642">
    <property type="component" value="Unassembled WGS sequence"/>
</dbReference>
<proteinExistence type="predicted"/>
<dbReference type="GO" id="GO:0080188">
    <property type="term" value="P:gene silencing by siRNA-directed DNA methylation"/>
    <property type="evidence" value="ECO:0007669"/>
    <property type="project" value="InterPro"/>
</dbReference>
<accession>A0AAD8II80</accession>
<keyword evidence="3" id="KW-1185">Reference proteome</keyword>
<reference evidence="2" key="2">
    <citation type="submission" date="2023-05" db="EMBL/GenBank/DDBJ databases">
        <authorList>
            <person name="Schelkunov M.I."/>
        </authorList>
    </citation>
    <scope>NUCLEOTIDE SEQUENCE</scope>
    <source>
        <strain evidence="2">Hsosn_3</strain>
        <tissue evidence="2">Leaf</tissue>
    </source>
</reference>
<reference evidence="2" key="1">
    <citation type="submission" date="2023-02" db="EMBL/GenBank/DDBJ databases">
        <title>Genome of toxic invasive species Heracleum sosnowskyi carries increased number of genes despite the absence of recent whole-genome duplications.</title>
        <authorList>
            <person name="Schelkunov M."/>
            <person name="Shtratnikova V."/>
            <person name="Makarenko M."/>
            <person name="Klepikova A."/>
            <person name="Omelchenko D."/>
            <person name="Novikova G."/>
            <person name="Obukhova E."/>
            <person name="Bogdanov V."/>
            <person name="Penin A."/>
            <person name="Logacheva M."/>
        </authorList>
    </citation>
    <scope>NUCLEOTIDE SEQUENCE</scope>
    <source>
        <strain evidence="2">Hsosn_3</strain>
        <tissue evidence="2">Leaf</tissue>
    </source>
</reference>
<evidence type="ECO:0000259" key="1">
    <source>
        <dbReference type="Pfam" id="PF03469"/>
    </source>
</evidence>
<sequence>MTGINLMRRGTRLILLFIKTGEEAIDPDDEMLRNLKEEWGIKINGAVCKAVLEMNEYNPSGRYMVAELWNTKEDRKATLKEVISYVMKNVKTAQKMMTEVDRYSLSYRELIMASSANKAKIAQCSLKFRNWKRKLYQICRILHYNFMINTISYQVHIMVTATPNC</sequence>
<gene>
    <name evidence="2" type="ORF">POM88_023992</name>
</gene>
<name>A0AAD8II80_9APIA</name>